<evidence type="ECO:0000256" key="1">
    <source>
        <dbReference type="SAM" id="MobiDB-lite"/>
    </source>
</evidence>
<name>A0A4D6MR69_VIGUN</name>
<sequence length="210" mass="23286">MVASSITTPENVTDAPPPVCSNGDATIFLLRATFTLPPQTCHNFAVPSCHLHCRSPPRSLFRATTDRSSSSLFADLQQRPNTDQIRATPSSQQPWKLPHHPSRAPATIIRVPATSTNLRHLRLNHRAPAATNPHLHAGERISIAATPSSSYRRRSNQTQQRPTPLQQRANAASHRTRPALVAHAPVRNAISVHTQQQFENPFQQLHTQMQ</sequence>
<gene>
    <name evidence="2" type="ORF">DEO72_LG8g2018</name>
</gene>
<accession>A0A4D6MR69</accession>
<evidence type="ECO:0000313" key="3">
    <source>
        <dbReference type="Proteomes" id="UP000501690"/>
    </source>
</evidence>
<organism evidence="2 3">
    <name type="scientific">Vigna unguiculata</name>
    <name type="common">Cowpea</name>
    <dbReference type="NCBI Taxonomy" id="3917"/>
    <lineage>
        <taxon>Eukaryota</taxon>
        <taxon>Viridiplantae</taxon>
        <taxon>Streptophyta</taxon>
        <taxon>Embryophyta</taxon>
        <taxon>Tracheophyta</taxon>
        <taxon>Spermatophyta</taxon>
        <taxon>Magnoliopsida</taxon>
        <taxon>eudicotyledons</taxon>
        <taxon>Gunneridae</taxon>
        <taxon>Pentapetalae</taxon>
        <taxon>rosids</taxon>
        <taxon>fabids</taxon>
        <taxon>Fabales</taxon>
        <taxon>Fabaceae</taxon>
        <taxon>Papilionoideae</taxon>
        <taxon>50 kb inversion clade</taxon>
        <taxon>NPAAA clade</taxon>
        <taxon>indigoferoid/millettioid clade</taxon>
        <taxon>Phaseoleae</taxon>
        <taxon>Vigna</taxon>
    </lineage>
</organism>
<feature type="region of interest" description="Disordered" evidence="1">
    <location>
        <begin position="75"/>
        <end position="102"/>
    </location>
</feature>
<protein>
    <submittedName>
        <fullName evidence="2">Uncharacterized protein</fullName>
    </submittedName>
</protein>
<feature type="region of interest" description="Disordered" evidence="1">
    <location>
        <begin position="144"/>
        <end position="176"/>
    </location>
</feature>
<dbReference type="EMBL" id="CP039352">
    <property type="protein sequence ID" value="QCE03986.1"/>
    <property type="molecule type" value="Genomic_DNA"/>
</dbReference>
<evidence type="ECO:0000313" key="2">
    <source>
        <dbReference type="EMBL" id="QCE03986.1"/>
    </source>
</evidence>
<proteinExistence type="predicted"/>
<keyword evidence="3" id="KW-1185">Reference proteome</keyword>
<feature type="compositionally biased region" description="Low complexity" evidence="1">
    <location>
        <begin position="157"/>
        <end position="168"/>
    </location>
</feature>
<dbReference type="AlphaFoldDB" id="A0A4D6MR69"/>
<dbReference type="Proteomes" id="UP000501690">
    <property type="component" value="Linkage Group LG8"/>
</dbReference>
<feature type="compositionally biased region" description="Polar residues" evidence="1">
    <location>
        <begin position="75"/>
        <end position="94"/>
    </location>
</feature>
<reference evidence="2 3" key="1">
    <citation type="submission" date="2019-04" db="EMBL/GenBank/DDBJ databases">
        <title>An improved genome assembly and genetic linkage map for asparagus bean, Vigna unguiculata ssp. sesquipedialis.</title>
        <authorList>
            <person name="Xia Q."/>
            <person name="Zhang R."/>
            <person name="Dong Y."/>
        </authorList>
    </citation>
    <scope>NUCLEOTIDE SEQUENCE [LARGE SCALE GENOMIC DNA]</scope>
    <source>
        <tissue evidence="2">Leaf</tissue>
    </source>
</reference>